<proteinExistence type="predicted"/>
<dbReference type="InterPro" id="IPR031342">
    <property type="entry name" value="Mug163-like"/>
</dbReference>
<reference evidence="1 2" key="1">
    <citation type="journal article" date="2011" name="Proc. Natl. Acad. Sci. U.S.A.">
        <title>Evolutionary erosion of yeast sex chromosomes by mating-type switching accidents.</title>
        <authorList>
            <person name="Gordon J.L."/>
            <person name="Armisen D."/>
            <person name="Proux-Wera E."/>
            <person name="Oheigeartaigh S.S."/>
            <person name="Byrne K.P."/>
            <person name="Wolfe K.H."/>
        </authorList>
    </citation>
    <scope>NUCLEOTIDE SEQUENCE [LARGE SCALE GENOMIC DNA]</scope>
    <source>
        <strain evidence="2">ATCC MYA-139 / BCRC 22969 / CBS 8797 / CCRC 22969 / KCTC 17520 / NBRC 10181 / NCYC 3082</strain>
    </source>
</reference>
<dbReference type="STRING" id="1071383.J7S773"/>
<evidence type="ECO:0000313" key="1">
    <source>
        <dbReference type="EMBL" id="CCK70151.1"/>
    </source>
</evidence>
<sequence length="213" mass="23943">MSLGISVVGKQKELLRRTFLTVCRSANNTRIPQGRYIYRFPRRYLVNDATKRANLGSMVEYLRDAGVPNILQRDLSPSTLEDSVSLRLFPLSLGYIPTIQGRKHYVTTMGALRILVASLLGDKSNQKVKIISLDVVAGELPKLSVTNNEKISVQWQTGSDEHTGDKTTYKSLRGVFLLELNDSCDKILVHTIEKVQMVNMKMGQKTNKLPFVC</sequence>
<evidence type="ECO:0000313" key="2">
    <source>
        <dbReference type="Proteomes" id="UP000006310"/>
    </source>
</evidence>
<keyword evidence="2" id="KW-1185">Reference proteome</keyword>
<protein>
    <submittedName>
        <fullName evidence="1">Uncharacterized protein</fullName>
    </submittedName>
</protein>
<organism evidence="1 2">
    <name type="scientific">Huiozyma naganishii (strain ATCC MYA-139 / BCRC 22969 / CBS 8797 / KCTC 17520 / NBRC 10181 / NCYC 3082 / Yp74L-3)</name>
    <name type="common">Yeast</name>
    <name type="synonym">Kazachstania naganishii</name>
    <dbReference type="NCBI Taxonomy" id="1071383"/>
    <lineage>
        <taxon>Eukaryota</taxon>
        <taxon>Fungi</taxon>
        <taxon>Dikarya</taxon>
        <taxon>Ascomycota</taxon>
        <taxon>Saccharomycotina</taxon>
        <taxon>Saccharomycetes</taxon>
        <taxon>Saccharomycetales</taxon>
        <taxon>Saccharomycetaceae</taxon>
        <taxon>Huiozyma</taxon>
    </lineage>
</organism>
<reference evidence="2" key="2">
    <citation type="submission" date="2012-08" db="EMBL/GenBank/DDBJ databases">
        <title>Genome sequence of Kazachstania naganishii.</title>
        <authorList>
            <person name="Gordon J.L."/>
            <person name="Armisen D."/>
            <person name="Proux-Wera E."/>
            <person name="OhEigeartaigh S.S."/>
            <person name="Byrne K.P."/>
            <person name="Wolfe K.H."/>
        </authorList>
    </citation>
    <scope>NUCLEOTIDE SEQUENCE [LARGE SCALE GENOMIC DNA]</scope>
    <source>
        <strain evidence="2">ATCC MYA-139 / BCRC 22969 / CBS 8797 / CCRC 22969 / KCTC 17520 / NBRC 10181 / NCYC 3082</strain>
    </source>
</reference>
<dbReference type="HOGENOM" id="CLU_1294598_0_0_1"/>
<dbReference type="KEGG" id="kng:KNAG_0D04050"/>
<dbReference type="GeneID" id="34525840"/>
<dbReference type="Proteomes" id="UP000006310">
    <property type="component" value="Chromosome 4"/>
</dbReference>
<gene>
    <name evidence="1" type="primary">KNAG0D04050</name>
    <name evidence="1" type="ordered locus">KNAG_0D04050</name>
</gene>
<dbReference type="OrthoDB" id="5329385at2759"/>
<dbReference type="Pfam" id="PF17119">
    <property type="entry name" value="MMU163"/>
    <property type="match status" value="1"/>
</dbReference>
<dbReference type="EMBL" id="HE978317">
    <property type="protein sequence ID" value="CCK70151.1"/>
    <property type="molecule type" value="Genomic_DNA"/>
</dbReference>
<dbReference type="OMA" id="FIFELNE"/>
<dbReference type="AlphaFoldDB" id="J7S773"/>
<dbReference type="eggNOG" id="ENOG502S29P">
    <property type="taxonomic scope" value="Eukaryota"/>
</dbReference>
<dbReference type="RefSeq" id="XP_022464397.1">
    <property type="nucleotide sequence ID" value="XM_022607842.1"/>
</dbReference>
<accession>J7S773</accession>
<name>J7S773_HUIN7</name>